<name>A0A2C9UQ66_MANES</name>
<sequence length="53" mass="6144">MTLLTTSSIELNTFPEQNSHSRRFRIQNSSFYTHIYRKCIFSSSLSLSLSLSL</sequence>
<gene>
    <name evidence="1" type="ORF">MANES_13G047400</name>
</gene>
<reference evidence="1" key="1">
    <citation type="submission" date="2016-02" db="EMBL/GenBank/DDBJ databases">
        <title>WGS assembly of Manihot esculenta.</title>
        <authorList>
            <person name="Bredeson J.V."/>
            <person name="Prochnik S.E."/>
            <person name="Lyons J.B."/>
            <person name="Schmutz J."/>
            <person name="Grimwood J."/>
            <person name="Vrebalov J."/>
            <person name="Bart R.S."/>
            <person name="Amuge T."/>
            <person name="Ferguson M.E."/>
            <person name="Green R."/>
            <person name="Putnam N."/>
            <person name="Stites J."/>
            <person name="Rounsley S."/>
            <person name="Rokhsar D.S."/>
        </authorList>
    </citation>
    <scope>NUCLEOTIDE SEQUENCE [LARGE SCALE GENOMIC DNA]</scope>
    <source>
        <tissue evidence="1">Leaf</tissue>
    </source>
</reference>
<protein>
    <submittedName>
        <fullName evidence="1">Uncharacterized protein</fullName>
    </submittedName>
</protein>
<organism evidence="1">
    <name type="scientific">Manihot esculenta</name>
    <name type="common">Cassava</name>
    <name type="synonym">Jatropha manihot</name>
    <dbReference type="NCBI Taxonomy" id="3983"/>
    <lineage>
        <taxon>Eukaryota</taxon>
        <taxon>Viridiplantae</taxon>
        <taxon>Streptophyta</taxon>
        <taxon>Embryophyta</taxon>
        <taxon>Tracheophyta</taxon>
        <taxon>Spermatophyta</taxon>
        <taxon>Magnoliopsida</taxon>
        <taxon>eudicotyledons</taxon>
        <taxon>Gunneridae</taxon>
        <taxon>Pentapetalae</taxon>
        <taxon>rosids</taxon>
        <taxon>fabids</taxon>
        <taxon>Malpighiales</taxon>
        <taxon>Euphorbiaceae</taxon>
        <taxon>Crotonoideae</taxon>
        <taxon>Manihoteae</taxon>
        <taxon>Manihot</taxon>
    </lineage>
</organism>
<dbReference type="AlphaFoldDB" id="A0A2C9UQ66"/>
<accession>A0A2C9UQ66</accession>
<dbReference type="EMBL" id="CM004399">
    <property type="protein sequence ID" value="OAY32811.1"/>
    <property type="molecule type" value="Genomic_DNA"/>
</dbReference>
<evidence type="ECO:0000313" key="1">
    <source>
        <dbReference type="EMBL" id="OAY32811.1"/>
    </source>
</evidence>
<proteinExistence type="predicted"/>